<feature type="region of interest" description="Disordered" evidence="1">
    <location>
        <begin position="418"/>
        <end position="440"/>
    </location>
</feature>
<dbReference type="GO" id="GO:0005643">
    <property type="term" value="C:nuclear pore"/>
    <property type="evidence" value="ECO:0007669"/>
    <property type="project" value="EnsemblMetazoa"/>
</dbReference>
<dbReference type="Proteomes" id="UP000001292">
    <property type="component" value="Unassembled WGS sequence"/>
</dbReference>
<dbReference type="GO" id="GO:0043021">
    <property type="term" value="F:ribonucleoprotein complex binding"/>
    <property type="evidence" value="ECO:0007669"/>
    <property type="project" value="EnsemblMetazoa"/>
</dbReference>
<dbReference type="PhylomeDB" id="B4IEY1"/>
<dbReference type="AlphaFoldDB" id="B4IEY1"/>
<protein>
    <submittedName>
        <fullName evidence="2">GM13335</fullName>
    </submittedName>
</protein>
<feature type="region of interest" description="Disordered" evidence="1">
    <location>
        <begin position="186"/>
        <end position="235"/>
    </location>
</feature>
<keyword evidence="3" id="KW-1185">Reference proteome</keyword>
<evidence type="ECO:0000313" key="2">
    <source>
        <dbReference type="EMBL" id="EDW46235.1"/>
    </source>
</evidence>
<feature type="compositionally biased region" description="Basic and acidic residues" evidence="1">
    <location>
        <begin position="732"/>
        <end position="746"/>
    </location>
</feature>
<evidence type="ECO:0000256" key="1">
    <source>
        <dbReference type="SAM" id="MobiDB-lite"/>
    </source>
</evidence>
<dbReference type="EMBL" id="CH480832">
    <property type="protein sequence ID" value="EDW46235.1"/>
    <property type="molecule type" value="Genomic_DNA"/>
</dbReference>
<name>B4IEY1_DROSE</name>
<gene>
    <name evidence="2" type="primary">Dsec\GM13335</name>
    <name evidence="2" type="ORF">Dsec_GM13335</name>
</gene>
<dbReference type="GO" id="GO:0070390">
    <property type="term" value="C:transcription export complex 2"/>
    <property type="evidence" value="ECO:0007669"/>
    <property type="project" value="EnsemblMetazoa"/>
</dbReference>
<sequence>MKSLVAQTECQLRPLKVSSLVSALKAARSDHQGKSSAVCRLVAQIAEADQVKYQWTPNLTSLIDRKEASTRHQWRPHVSHSTRHARKLPVQTERRGLSFSFLSRCLAKRGEHSGLTSCVLSVKTHYAPKTLHGRALLFWRQSSMRPLLLPSSNLWTAVLSKRFYVPRLRPAEEEEEVERRAVPQLRITKEQSEEEEHQLQRRKDGSRLRSECSEFYLPMGEQDNSEPEEENRGHRQPYVASELMTPELATKWQTTSVTDRERQLLNLEQQMKTQPSVRMTTQTWFSGNHRRYSSRRSGAKRYHVVSELEGWRRSSNHQPVPVFQGQPGEQEHLRHASHKASARTITDAQESCQMVWEQKKKSPWNRTEVTTSNKVRMPRIRAAKSAVMKAQEARDKHHRLITKELVYRPRRTVNAVQAEETEDQDTNHRHPGGSHKMSKRAPERALLKQHLADLLAVSEPEDSFRIGYQPNAPTRQLLEQGKCYVSLRREQFINLHPVRPNSLILAFNLEMRDSPRQPVTTLHRRDGAKRPRPVEVVVKPSLLTVIRQSAANWDQNGRKVPAKKSNLVGVRPKEHAYQRRLVRNPSTLEAIVKAQAKPTSEPKSPSSATDYHRVASQKLPHVTSKVDIGKVADPFKDLDKPRIKEKEVAASWKQAYVVISKMYDAINPYRRRAYPGKKCVVKDKTDGYFLAKRNSSTTAIAQPGSSKKVKPPKPPVVSPKVQVPSVLHKQKSRESLSPETKKTEKL</sequence>
<dbReference type="GO" id="GO:0045944">
    <property type="term" value="P:positive regulation of transcription by RNA polymerase II"/>
    <property type="evidence" value="ECO:0007669"/>
    <property type="project" value="EnsemblMetazoa"/>
</dbReference>
<proteinExistence type="predicted"/>
<dbReference type="GO" id="GO:0034399">
    <property type="term" value="C:nuclear periphery"/>
    <property type="evidence" value="ECO:0007669"/>
    <property type="project" value="EnsemblMetazoa"/>
</dbReference>
<reference evidence="2 3" key="1">
    <citation type="journal article" date="2007" name="Nature">
        <title>Evolution of genes and genomes on the Drosophila phylogeny.</title>
        <authorList>
            <consortium name="Drosophila 12 Genomes Consortium"/>
            <person name="Clark A.G."/>
            <person name="Eisen M.B."/>
            <person name="Smith D.R."/>
            <person name="Bergman C.M."/>
            <person name="Oliver B."/>
            <person name="Markow T.A."/>
            <person name="Kaufman T.C."/>
            <person name="Kellis M."/>
            <person name="Gelbart W."/>
            <person name="Iyer V.N."/>
            <person name="Pollard D.A."/>
            <person name="Sackton T.B."/>
            <person name="Larracuente A.M."/>
            <person name="Singh N.D."/>
            <person name="Abad J.P."/>
            <person name="Abt D.N."/>
            <person name="Adryan B."/>
            <person name="Aguade M."/>
            <person name="Akashi H."/>
            <person name="Anderson W.W."/>
            <person name="Aquadro C.F."/>
            <person name="Ardell D.H."/>
            <person name="Arguello R."/>
            <person name="Artieri C.G."/>
            <person name="Barbash D.A."/>
            <person name="Barker D."/>
            <person name="Barsanti P."/>
            <person name="Batterham P."/>
            <person name="Batzoglou S."/>
            <person name="Begun D."/>
            <person name="Bhutkar A."/>
            <person name="Blanco E."/>
            <person name="Bosak S.A."/>
            <person name="Bradley R.K."/>
            <person name="Brand A.D."/>
            <person name="Brent M.R."/>
            <person name="Brooks A.N."/>
            <person name="Brown R.H."/>
            <person name="Butlin R.K."/>
            <person name="Caggese C."/>
            <person name="Calvi B.R."/>
            <person name="Bernardo de Carvalho A."/>
            <person name="Caspi A."/>
            <person name="Castrezana S."/>
            <person name="Celniker S.E."/>
            <person name="Chang J.L."/>
            <person name="Chapple C."/>
            <person name="Chatterji S."/>
            <person name="Chinwalla A."/>
            <person name="Civetta A."/>
            <person name="Clifton S.W."/>
            <person name="Comeron J.M."/>
            <person name="Costello J.C."/>
            <person name="Coyne J.A."/>
            <person name="Daub J."/>
            <person name="David R.G."/>
            <person name="Delcher A.L."/>
            <person name="Delehaunty K."/>
            <person name="Do C.B."/>
            <person name="Ebling H."/>
            <person name="Edwards K."/>
            <person name="Eickbush T."/>
            <person name="Evans J.D."/>
            <person name="Filipski A."/>
            <person name="Findeiss S."/>
            <person name="Freyhult E."/>
            <person name="Fulton L."/>
            <person name="Fulton R."/>
            <person name="Garcia A.C."/>
            <person name="Gardiner A."/>
            <person name="Garfield D.A."/>
            <person name="Garvin B.E."/>
            <person name="Gibson G."/>
            <person name="Gilbert D."/>
            <person name="Gnerre S."/>
            <person name="Godfrey J."/>
            <person name="Good R."/>
            <person name="Gotea V."/>
            <person name="Gravely B."/>
            <person name="Greenberg A.J."/>
            <person name="Griffiths-Jones S."/>
            <person name="Gross S."/>
            <person name="Guigo R."/>
            <person name="Gustafson E.A."/>
            <person name="Haerty W."/>
            <person name="Hahn M.W."/>
            <person name="Halligan D.L."/>
            <person name="Halpern A.L."/>
            <person name="Halter G.M."/>
            <person name="Han M.V."/>
            <person name="Heger A."/>
            <person name="Hillier L."/>
            <person name="Hinrichs A.S."/>
            <person name="Holmes I."/>
            <person name="Hoskins R.A."/>
            <person name="Hubisz M.J."/>
            <person name="Hultmark D."/>
            <person name="Huntley M.A."/>
            <person name="Jaffe D.B."/>
            <person name="Jagadeeshan S."/>
            <person name="Jeck W.R."/>
            <person name="Johnson J."/>
            <person name="Jones C.D."/>
            <person name="Jordan W.C."/>
            <person name="Karpen G.H."/>
            <person name="Kataoka E."/>
            <person name="Keightley P.D."/>
            <person name="Kheradpour P."/>
            <person name="Kirkness E.F."/>
            <person name="Koerich L.B."/>
            <person name="Kristiansen K."/>
            <person name="Kudrna D."/>
            <person name="Kulathinal R.J."/>
            <person name="Kumar S."/>
            <person name="Kwok R."/>
            <person name="Lander E."/>
            <person name="Langley C.H."/>
            <person name="Lapoint R."/>
            <person name="Lazzaro B.P."/>
            <person name="Lee S.J."/>
            <person name="Levesque L."/>
            <person name="Li R."/>
            <person name="Lin C.F."/>
            <person name="Lin M.F."/>
            <person name="Lindblad-Toh K."/>
            <person name="Llopart A."/>
            <person name="Long M."/>
            <person name="Low L."/>
            <person name="Lozovsky E."/>
            <person name="Lu J."/>
            <person name="Luo M."/>
            <person name="Machado C.A."/>
            <person name="Makalowski W."/>
            <person name="Marzo M."/>
            <person name="Matsuda M."/>
            <person name="Matzkin L."/>
            <person name="McAllister B."/>
            <person name="McBride C.S."/>
            <person name="McKernan B."/>
            <person name="McKernan K."/>
            <person name="Mendez-Lago M."/>
            <person name="Minx P."/>
            <person name="Mollenhauer M.U."/>
            <person name="Montooth K."/>
            <person name="Mount S.M."/>
            <person name="Mu X."/>
            <person name="Myers E."/>
            <person name="Negre B."/>
            <person name="Newfeld S."/>
            <person name="Nielsen R."/>
            <person name="Noor M.A."/>
            <person name="O'Grady P."/>
            <person name="Pachter L."/>
            <person name="Papaceit M."/>
            <person name="Parisi M.J."/>
            <person name="Parisi M."/>
            <person name="Parts L."/>
            <person name="Pedersen J.S."/>
            <person name="Pesole G."/>
            <person name="Phillippy A.M."/>
            <person name="Ponting C.P."/>
            <person name="Pop M."/>
            <person name="Porcelli D."/>
            <person name="Powell J.R."/>
            <person name="Prohaska S."/>
            <person name="Pruitt K."/>
            <person name="Puig M."/>
            <person name="Quesneville H."/>
            <person name="Ram K.R."/>
            <person name="Rand D."/>
            <person name="Rasmussen M.D."/>
            <person name="Reed L.K."/>
            <person name="Reenan R."/>
            <person name="Reily A."/>
            <person name="Remington K.A."/>
            <person name="Rieger T.T."/>
            <person name="Ritchie M.G."/>
            <person name="Robin C."/>
            <person name="Rogers Y.H."/>
            <person name="Rohde C."/>
            <person name="Rozas J."/>
            <person name="Rubenfield M.J."/>
            <person name="Ruiz A."/>
            <person name="Russo S."/>
            <person name="Salzberg S.L."/>
            <person name="Sanchez-Gracia A."/>
            <person name="Saranga D.J."/>
            <person name="Sato H."/>
            <person name="Schaeffer S.W."/>
            <person name="Schatz M.C."/>
            <person name="Schlenke T."/>
            <person name="Schwartz R."/>
            <person name="Segarra C."/>
            <person name="Singh R.S."/>
            <person name="Sirot L."/>
            <person name="Sirota M."/>
            <person name="Sisneros N.B."/>
            <person name="Smith C.D."/>
            <person name="Smith T.F."/>
            <person name="Spieth J."/>
            <person name="Stage D.E."/>
            <person name="Stark A."/>
            <person name="Stephan W."/>
            <person name="Strausberg R.L."/>
            <person name="Strempel S."/>
            <person name="Sturgill D."/>
            <person name="Sutton G."/>
            <person name="Sutton G.G."/>
            <person name="Tao W."/>
            <person name="Teichmann S."/>
            <person name="Tobari Y.N."/>
            <person name="Tomimura Y."/>
            <person name="Tsolas J.M."/>
            <person name="Valente V.L."/>
            <person name="Venter E."/>
            <person name="Venter J.C."/>
            <person name="Vicario S."/>
            <person name="Vieira F.G."/>
            <person name="Vilella A.J."/>
            <person name="Villasante A."/>
            <person name="Walenz B."/>
            <person name="Wang J."/>
            <person name="Wasserman M."/>
            <person name="Watts T."/>
            <person name="Wilson D."/>
            <person name="Wilson R.K."/>
            <person name="Wing R.A."/>
            <person name="Wolfner M.F."/>
            <person name="Wong A."/>
            <person name="Wong G.K."/>
            <person name="Wu C.I."/>
            <person name="Wu G."/>
            <person name="Yamamoto D."/>
            <person name="Yang H.P."/>
            <person name="Yang S.P."/>
            <person name="Yorke J.A."/>
            <person name="Yoshida K."/>
            <person name="Zdobnov E."/>
            <person name="Zhang P."/>
            <person name="Zhang Y."/>
            <person name="Zimin A.V."/>
            <person name="Baldwin J."/>
            <person name="Abdouelleil A."/>
            <person name="Abdulkadir J."/>
            <person name="Abebe A."/>
            <person name="Abera B."/>
            <person name="Abreu J."/>
            <person name="Acer S.C."/>
            <person name="Aftuck L."/>
            <person name="Alexander A."/>
            <person name="An P."/>
            <person name="Anderson E."/>
            <person name="Anderson S."/>
            <person name="Arachi H."/>
            <person name="Azer M."/>
            <person name="Bachantsang P."/>
            <person name="Barry A."/>
            <person name="Bayul T."/>
            <person name="Berlin A."/>
            <person name="Bessette D."/>
            <person name="Bloom T."/>
            <person name="Blye J."/>
            <person name="Boguslavskiy L."/>
            <person name="Bonnet C."/>
            <person name="Boukhgalter B."/>
            <person name="Bourzgui I."/>
            <person name="Brown A."/>
            <person name="Cahill P."/>
            <person name="Channer S."/>
            <person name="Cheshatsang Y."/>
            <person name="Chuda L."/>
            <person name="Citroen M."/>
            <person name="Collymore A."/>
            <person name="Cooke P."/>
            <person name="Costello M."/>
            <person name="D'Aco K."/>
            <person name="Daza R."/>
            <person name="De Haan G."/>
            <person name="DeGray S."/>
            <person name="DeMaso C."/>
            <person name="Dhargay N."/>
            <person name="Dooley K."/>
            <person name="Dooley E."/>
            <person name="Doricent M."/>
            <person name="Dorje P."/>
            <person name="Dorjee K."/>
            <person name="Dupes A."/>
            <person name="Elong R."/>
            <person name="Falk J."/>
            <person name="Farina A."/>
            <person name="Faro S."/>
            <person name="Ferguson D."/>
            <person name="Fisher S."/>
            <person name="Foley C.D."/>
            <person name="Franke A."/>
            <person name="Friedrich D."/>
            <person name="Gadbois L."/>
            <person name="Gearin G."/>
            <person name="Gearin C.R."/>
            <person name="Giannoukos G."/>
            <person name="Goode T."/>
            <person name="Graham J."/>
            <person name="Grandbois E."/>
            <person name="Grewal S."/>
            <person name="Gyaltsen K."/>
            <person name="Hafez N."/>
            <person name="Hagos B."/>
            <person name="Hall J."/>
            <person name="Henson C."/>
            <person name="Hollinger A."/>
            <person name="Honan T."/>
            <person name="Huard M.D."/>
            <person name="Hughes L."/>
            <person name="Hurhula B."/>
            <person name="Husby M.E."/>
            <person name="Kamat A."/>
            <person name="Kanga B."/>
            <person name="Kashin S."/>
            <person name="Khazanovich D."/>
            <person name="Kisner P."/>
            <person name="Lance K."/>
            <person name="Lara M."/>
            <person name="Lee W."/>
            <person name="Lennon N."/>
            <person name="Letendre F."/>
            <person name="LeVine R."/>
            <person name="Lipovsky A."/>
            <person name="Liu X."/>
            <person name="Liu J."/>
            <person name="Liu S."/>
            <person name="Lokyitsang T."/>
            <person name="Lokyitsang Y."/>
            <person name="Lubonja R."/>
            <person name="Lui A."/>
            <person name="MacDonald P."/>
            <person name="Magnisalis V."/>
            <person name="Maru K."/>
            <person name="Matthews C."/>
            <person name="McCusker W."/>
            <person name="McDonough S."/>
            <person name="Mehta T."/>
            <person name="Meldrim J."/>
            <person name="Meneus L."/>
            <person name="Mihai O."/>
            <person name="Mihalev A."/>
            <person name="Mihova T."/>
            <person name="Mittelman R."/>
            <person name="Mlenga V."/>
            <person name="Montmayeur A."/>
            <person name="Mulrain L."/>
            <person name="Navidi A."/>
            <person name="Naylor J."/>
            <person name="Negash T."/>
            <person name="Nguyen T."/>
            <person name="Nguyen N."/>
            <person name="Nicol R."/>
            <person name="Norbu C."/>
            <person name="Norbu N."/>
            <person name="Novod N."/>
            <person name="O'Neill B."/>
            <person name="Osman S."/>
            <person name="Markiewicz E."/>
            <person name="Oyono O.L."/>
            <person name="Patti C."/>
            <person name="Phunkhang P."/>
            <person name="Pierre F."/>
            <person name="Priest M."/>
            <person name="Raghuraman S."/>
            <person name="Rege F."/>
            <person name="Reyes R."/>
            <person name="Rise C."/>
            <person name="Rogov P."/>
            <person name="Ross K."/>
            <person name="Ryan E."/>
            <person name="Settipalli S."/>
            <person name="Shea T."/>
            <person name="Sherpa N."/>
            <person name="Shi L."/>
            <person name="Shih D."/>
            <person name="Sparrow T."/>
            <person name="Spaulding J."/>
            <person name="Stalker J."/>
            <person name="Stange-Thomann N."/>
            <person name="Stavropoulos S."/>
            <person name="Stone C."/>
            <person name="Strader C."/>
            <person name="Tesfaye S."/>
            <person name="Thomson T."/>
            <person name="Thoulutsang Y."/>
            <person name="Thoulutsang D."/>
            <person name="Topham K."/>
            <person name="Topping I."/>
            <person name="Tsamla T."/>
            <person name="Vassiliev H."/>
            <person name="Vo A."/>
            <person name="Wangchuk T."/>
            <person name="Wangdi T."/>
            <person name="Weiand M."/>
            <person name="Wilkinson J."/>
            <person name="Wilson A."/>
            <person name="Yadav S."/>
            <person name="Young G."/>
            <person name="Yu Q."/>
            <person name="Zembek L."/>
            <person name="Zhong D."/>
            <person name="Zimmer A."/>
            <person name="Zwirko Z."/>
            <person name="Jaffe D.B."/>
            <person name="Alvarez P."/>
            <person name="Brockman W."/>
            <person name="Butler J."/>
            <person name="Chin C."/>
            <person name="Gnerre S."/>
            <person name="Grabherr M."/>
            <person name="Kleber M."/>
            <person name="Mauceli E."/>
            <person name="MacCallum I."/>
        </authorList>
    </citation>
    <scope>NUCLEOTIDE SEQUENCE [LARGE SCALE GENOMIC DNA]</scope>
    <source>
        <strain evidence="3">Rob3c / Tucson 14021-0248.25</strain>
    </source>
</reference>
<dbReference type="STRING" id="7238.B4IEY1"/>
<feature type="region of interest" description="Disordered" evidence="1">
    <location>
        <begin position="696"/>
        <end position="746"/>
    </location>
</feature>
<organism evidence="3">
    <name type="scientific">Drosophila sechellia</name>
    <name type="common">Fruit fly</name>
    <dbReference type="NCBI Taxonomy" id="7238"/>
    <lineage>
        <taxon>Eukaryota</taxon>
        <taxon>Metazoa</taxon>
        <taxon>Ecdysozoa</taxon>
        <taxon>Arthropoda</taxon>
        <taxon>Hexapoda</taxon>
        <taxon>Insecta</taxon>
        <taxon>Pterygota</taxon>
        <taxon>Neoptera</taxon>
        <taxon>Endopterygota</taxon>
        <taxon>Diptera</taxon>
        <taxon>Brachycera</taxon>
        <taxon>Muscomorpha</taxon>
        <taxon>Ephydroidea</taxon>
        <taxon>Drosophilidae</taxon>
        <taxon>Drosophila</taxon>
        <taxon>Sophophora</taxon>
    </lineage>
</organism>
<evidence type="ECO:0000313" key="3">
    <source>
        <dbReference type="Proteomes" id="UP000001292"/>
    </source>
</evidence>
<accession>B4IEY1</accession>
<dbReference type="GO" id="GO:0016973">
    <property type="term" value="P:poly(A)+ mRNA export from nucleus"/>
    <property type="evidence" value="ECO:0007669"/>
    <property type="project" value="EnsemblMetazoa"/>
</dbReference>
<feature type="compositionally biased region" description="Basic residues" evidence="1">
    <location>
        <begin position="429"/>
        <end position="439"/>
    </location>
</feature>
<dbReference type="OMA" id="GREWPIW"/>
<feature type="compositionally biased region" description="Basic and acidic residues" evidence="1">
    <location>
        <begin position="186"/>
        <end position="212"/>
    </location>
</feature>
<dbReference type="HOGENOM" id="CLU_341389_0_0_1"/>